<dbReference type="HOGENOM" id="CLU_1445346_0_0_9"/>
<dbReference type="RefSeq" id="WP_011100156.1">
    <property type="nucleotide sequence ID" value="NC_004557.1"/>
</dbReference>
<dbReference type="KEGG" id="ctc:CTC_01992"/>
<dbReference type="GeneID" id="24253659"/>
<sequence length="187" mass="22043">MCTIAIIDFNKFILGKTNCTNIILRDKWFEESSIINYNLNSQKLYLITKNCINKRSKLTICSLNNNSIINKQKFNLKDIYFDMNIFEYKNKVYSGSKKIVIFEKSKDFNLKIENILDNKDCFNINLKNVLNLWDYEIIEEDKLFIVYGDNIRPITSCIYNRLNNSVKYIKGTVAPVSLRSKELVFIE</sequence>
<gene>
    <name evidence="1" type="ordered locus">CTC_01992</name>
</gene>
<accession>Q892U6</accession>
<dbReference type="EMBL" id="AE015927">
    <property type="protein sequence ID" value="AAO36498.1"/>
    <property type="molecule type" value="Genomic_DNA"/>
</dbReference>
<reference evidence="1 2" key="1">
    <citation type="journal article" date="2003" name="Proc. Natl. Acad. Sci. U.S.A.">
        <title>The genome sequence of Clostridium tetani, the causative agent of tetanus disease.</title>
        <authorList>
            <person name="Brueggemann H."/>
            <person name="Baumer S."/>
            <person name="Fricke W.F."/>
            <person name="Wiezer A."/>
            <person name="Liesegang H."/>
            <person name="Decker I."/>
            <person name="Herzberg C."/>
            <person name="Martinez-Arias R."/>
            <person name="Merkl R."/>
            <person name="Henne A."/>
            <person name="Gottschalk G."/>
        </authorList>
    </citation>
    <scope>NUCLEOTIDE SEQUENCE [LARGE SCALE GENOMIC DNA]</scope>
    <source>
        <strain evidence="2">Massachusetts / E88</strain>
    </source>
</reference>
<dbReference type="Proteomes" id="UP000001412">
    <property type="component" value="Chromosome"/>
</dbReference>
<proteinExistence type="predicted"/>
<name>Q892U6_CLOTE</name>
<organism evidence="1 2">
    <name type="scientific">Clostridium tetani (strain Massachusetts / E88)</name>
    <dbReference type="NCBI Taxonomy" id="212717"/>
    <lineage>
        <taxon>Bacteria</taxon>
        <taxon>Bacillati</taxon>
        <taxon>Bacillota</taxon>
        <taxon>Clostridia</taxon>
        <taxon>Eubacteriales</taxon>
        <taxon>Clostridiaceae</taxon>
        <taxon>Clostridium</taxon>
    </lineage>
</organism>
<evidence type="ECO:0000313" key="1">
    <source>
        <dbReference type="EMBL" id="AAO36498.1"/>
    </source>
</evidence>
<dbReference type="AlphaFoldDB" id="Q892U6"/>
<protein>
    <submittedName>
        <fullName evidence="1">Uncharacterized protein</fullName>
    </submittedName>
</protein>
<keyword evidence="2" id="KW-1185">Reference proteome</keyword>
<evidence type="ECO:0000313" key="2">
    <source>
        <dbReference type="Proteomes" id="UP000001412"/>
    </source>
</evidence>